<feature type="non-terminal residue" evidence="4">
    <location>
        <position position="54"/>
    </location>
</feature>
<dbReference type="PhylomeDB" id="B7QKU5"/>
<name>B7QKU5_IXOSC</name>
<organism>
    <name type="scientific">Ixodes scapularis</name>
    <name type="common">Black-legged tick</name>
    <name type="synonym">Deer tick</name>
    <dbReference type="NCBI Taxonomy" id="6945"/>
    <lineage>
        <taxon>Eukaryota</taxon>
        <taxon>Metazoa</taxon>
        <taxon>Ecdysozoa</taxon>
        <taxon>Arthropoda</taxon>
        <taxon>Chelicerata</taxon>
        <taxon>Arachnida</taxon>
        <taxon>Acari</taxon>
        <taxon>Parasitiformes</taxon>
        <taxon>Ixodida</taxon>
        <taxon>Ixodoidea</taxon>
        <taxon>Ixodidae</taxon>
        <taxon>Ixodinae</taxon>
        <taxon>Ixodes</taxon>
    </lineage>
</organism>
<feature type="domain" description="DDE Tnp4" evidence="3">
    <location>
        <begin position="1"/>
        <end position="49"/>
    </location>
</feature>
<dbReference type="VEuPathDB" id="VectorBase:ISCI014584"/>
<evidence type="ECO:0000256" key="2">
    <source>
        <dbReference type="ARBA" id="ARBA00022723"/>
    </source>
</evidence>
<dbReference type="AlphaFoldDB" id="B7QKU5"/>
<reference evidence="4" key="1">
    <citation type="submission" date="2008-03" db="EMBL/GenBank/DDBJ databases">
        <title>Annotation of Ixodes scapularis.</title>
        <authorList>
            <consortium name="Ixodes scapularis Genome Project Consortium"/>
            <person name="Caler E."/>
            <person name="Hannick L.I."/>
            <person name="Bidwell S."/>
            <person name="Joardar V."/>
            <person name="Thiagarajan M."/>
            <person name="Amedeo P."/>
            <person name="Galinsky K.J."/>
            <person name="Schobel S."/>
            <person name="Inman J."/>
            <person name="Hostetler J."/>
            <person name="Miller J."/>
            <person name="Hammond M."/>
            <person name="Megy K."/>
            <person name="Lawson D."/>
            <person name="Kodira C."/>
            <person name="Sutton G."/>
            <person name="Meyer J."/>
            <person name="Hill C.A."/>
            <person name="Birren B."/>
            <person name="Nene V."/>
            <person name="Collins F."/>
            <person name="Alarcon-Chaidez F."/>
            <person name="Wikel S."/>
            <person name="Strausberg R."/>
        </authorList>
    </citation>
    <scope>NUCLEOTIDE SEQUENCE [LARGE SCALE GENOMIC DNA]</scope>
    <source>
        <strain evidence="4">Wikel colony</strain>
    </source>
</reference>
<gene>
    <name evidence="4" type="ORF">IscW_ISCW014584</name>
</gene>
<evidence type="ECO:0000259" key="3">
    <source>
        <dbReference type="Pfam" id="PF13359"/>
    </source>
</evidence>
<sequence length="54" mass="6234">YNKAYIKTRNSLERALGVWKRRFPCTDMRLLNKPMRSAAIITACATLHNLGQKL</sequence>
<dbReference type="Pfam" id="PF13359">
    <property type="entry name" value="DDE_Tnp_4"/>
    <property type="match status" value="1"/>
</dbReference>
<evidence type="ECO:0000256" key="1">
    <source>
        <dbReference type="ARBA" id="ARBA00001968"/>
    </source>
</evidence>
<dbReference type="EMBL" id="DS962001">
    <property type="protein sequence ID" value="EEC19467.1"/>
    <property type="molecule type" value="Genomic_DNA"/>
</dbReference>
<accession>B7QKU5</accession>
<keyword evidence="2" id="KW-0479">Metal-binding</keyword>
<dbReference type="InterPro" id="IPR027806">
    <property type="entry name" value="HARBI1_dom"/>
</dbReference>
<feature type="non-terminal residue" evidence="4">
    <location>
        <position position="1"/>
    </location>
</feature>
<dbReference type="HOGENOM" id="CLU_3074675_0_0_1"/>
<proteinExistence type="predicted"/>
<dbReference type="GO" id="GO:0046872">
    <property type="term" value="F:metal ion binding"/>
    <property type="evidence" value="ECO:0007669"/>
    <property type="project" value="UniProtKB-KW"/>
</dbReference>
<dbReference type="VEuPathDB" id="VectorBase:ISCW014584"/>
<evidence type="ECO:0000313" key="4">
    <source>
        <dbReference type="EMBL" id="EEC19467.1"/>
    </source>
</evidence>
<dbReference type="PaxDb" id="6945-B7QKU5"/>
<protein>
    <recommendedName>
        <fullName evidence="3">DDE Tnp4 domain-containing protein</fullName>
    </recommendedName>
</protein>
<comment type="cofactor">
    <cofactor evidence="1">
        <name>a divalent metal cation</name>
        <dbReference type="ChEBI" id="CHEBI:60240"/>
    </cofactor>
</comment>